<keyword evidence="1" id="KW-0812">Transmembrane</keyword>
<evidence type="ECO:0000313" key="8">
    <source>
        <dbReference type="EMBL" id="CAB5017232.1"/>
    </source>
</evidence>
<reference evidence="6" key="1">
    <citation type="submission" date="2020-05" db="EMBL/GenBank/DDBJ databases">
        <authorList>
            <person name="Chiriac C."/>
            <person name="Salcher M."/>
            <person name="Ghai R."/>
            <person name="Kavagutti S V."/>
        </authorList>
    </citation>
    <scope>NUCLEOTIDE SEQUENCE</scope>
</reference>
<sequence length="269" mass="27754">MSQENLSAKAAKAAAAAARQEAAAIEQKRQRKIRIIGGIVVVIVMGALIAIPLLSNKDAIIPADAVLPTGVTSDTYGVKVGPAWTAADADKIPMLQIWEDFQCPACGAFETASGSALKELIDAGKVRVEYRPTIFLDQKLQAQNTAAGNPNSSQRATLAFGCAVDANAADGFHAGVFKAQPATEGGGYSNDDLSAIAESSGVSGDALKVFNDCLSSEKYAGWVTSSYGLFNSEGVSSTPTGILNGQEISGDVLFDPAKLTAAIEAAAKQ</sequence>
<dbReference type="EMBL" id="CAESAI010000006">
    <property type="protein sequence ID" value="CAB4334034.1"/>
    <property type="molecule type" value="Genomic_DNA"/>
</dbReference>
<dbReference type="EMBL" id="CAFBPK010000009">
    <property type="protein sequence ID" value="CAB5017232.1"/>
    <property type="molecule type" value="Genomic_DNA"/>
</dbReference>
<proteinExistence type="predicted"/>
<dbReference type="CDD" id="cd02972">
    <property type="entry name" value="DsbA_family"/>
    <property type="match status" value="1"/>
</dbReference>
<evidence type="ECO:0000313" key="7">
    <source>
        <dbReference type="EMBL" id="CAB4848530.1"/>
    </source>
</evidence>
<dbReference type="AlphaFoldDB" id="A0A6J6X7G1"/>
<dbReference type="EMBL" id="CAEZYC010000100">
    <property type="protein sequence ID" value="CAB4718238.1"/>
    <property type="molecule type" value="Genomic_DNA"/>
</dbReference>
<dbReference type="SUPFAM" id="SSF52833">
    <property type="entry name" value="Thioredoxin-like"/>
    <property type="match status" value="1"/>
</dbReference>
<evidence type="ECO:0000259" key="2">
    <source>
        <dbReference type="Pfam" id="PF13462"/>
    </source>
</evidence>
<accession>A0A6J6X7G1</accession>
<evidence type="ECO:0000313" key="3">
    <source>
        <dbReference type="EMBL" id="CAB4334034.1"/>
    </source>
</evidence>
<feature type="domain" description="Thioredoxin-like fold" evidence="2">
    <location>
        <begin position="95"/>
        <end position="264"/>
    </location>
</feature>
<dbReference type="EMBL" id="CAFBIX010000029">
    <property type="protein sequence ID" value="CAB4848530.1"/>
    <property type="molecule type" value="Genomic_DNA"/>
</dbReference>
<feature type="transmembrane region" description="Helical" evidence="1">
    <location>
        <begin position="35"/>
        <end position="54"/>
    </location>
</feature>
<dbReference type="Gene3D" id="3.40.30.10">
    <property type="entry name" value="Glutaredoxin"/>
    <property type="match status" value="1"/>
</dbReference>
<protein>
    <submittedName>
        <fullName evidence="6">Unannotated protein</fullName>
    </submittedName>
</protein>
<organism evidence="6">
    <name type="scientific">freshwater metagenome</name>
    <dbReference type="NCBI Taxonomy" id="449393"/>
    <lineage>
        <taxon>unclassified sequences</taxon>
        <taxon>metagenomes</taxon>
        <taxon>ecological metagenomes</taxon>
    </lineage>
</organism>
<dbReference type="EMBL" id="CAFAAO010000001">
    <property type="protein sequence ID" value="CAB4793400.1"/>
    <property type="molecule type" value="Genomic_DNA"/>
</dbReference>
<keyword evidence="1" id="KW-1133">Transmembrane helix</keyword>
<dbReference type="EMBL" id="CAESAD010000007">
    <property type="protein sequence ID" value="CAB4341912.1"/>
    <property type="molecule type" value="Genomic_DNA"/>
</dbReference>
<gene>
    <name evidence="5" type="ORF">UFOPK2648_01275</name>
    <name evidence="6" type="ORF">UFOPK3037_00104</name>
    <name evidence="7" type="ORF">UFOPK3278_00827</name>
    <name evidence="3" type="ORF">UFOPK3406_00442</name>
    <name evidence="4" type="ORF">UFOPK3925_01072</name>
    <name evidence="8" type="ORF">UFOPK4097_00706</name>
</gene>
<evidence type="ECO:0000313" key="6">
    <source>
        <dbReference type="EMBL" id="CAB4793400.1"/>
    </source>
</evidence>
<dbReference type="Pfam" id="PF13462">
    <property type="entry name" value="Thioredoxin_4"/>
    <property type="match status" value="1"/>
</dbReference>
<dbReference type="InterPro" id="IPR012336">
    <property type="entry name" value="Thioredoxin-like_fold"/>
</dbReference>
<evidence type="ECO:0000256" key="1">
    <source>
        <dbReference type="SAM" id="Phobius"/>
    </source>
</evidence>
<evidence type="ECO:0000313" key="5">
    <source>
        <dbReference type="EMBL" id="CAB4718238.1"/>
    </source>
</evidence>
<keyword evidence="1" id="KW-0472">Membrane</keyword>
<evidence type="ECO:0000313" key="4">
    <source>
        <dbReference type="EMBL" id="CAB4341912.1"/>
    </source>
</evidence>
<name>A0A6J6X7G1_9ZZZZ</name>
<dbReference type="InterPro" id="IPR036249">
    <property type="entry name" value="Thioredoxin-like_sf"/>
</dbReference>